<dbReference type="GO" id="GO:0006417">
    <property type="term" value="P:regulation of translation"/>
    <property type="evidence" value="ECO:0007669"/>
    <property type="project" value="UniProtKB-KW"/>
</dbReference>
<dbReference type="GO" id="GO:0016887">
    <property type="term" value="F:ATP hydrolysis activity"/>
    <property type="evidence" value="ECO:0007669"/>
    <property type="project" value="InterPro"/>
</dbReference>
<evidence type="ECO:0000256" key="8">
    <source>
        <dbReference type="ARBA" id="ARBA00022840"/>
    </source>
</evidence>
<keyword evidence="5" id="KW-0677">Repeat</keyword>
<keyword evidence="3" id="KW-0820">tRNA-binding</keyword>
<keyword evidence="4" id="KW-0699">rRNA-binding</keyword>
<dbReference type="InterPro" id="IPR003439">
    <property type="entry name" value="ABC_transporter-like_ATP-bd"/>
</dbReference>
<evidence type="ECO:0000256" key="12">
    <source>
        <dbReference type="SAM" id="Coils"/>
    </source>
</evidence>
<dbReference type="GO" id="GO:0000049">
    <property type="term" value="F:tRNA binding"/>
    <property type="evidence" value="ECO:0007669"/>
    <property type="project" value="UniProtKB-KW"/>
</dbReference>
<feature type="domain" description="ABC transporter" evidence="13">
    <location>
        <begin position="341"/>
        <end position="579"/>
    </location>
</feature>
<evidence type="ECO:0000256" key="9">
    <source>
        <dbReference type="ARBA" id="ARBA00022845"/>
    </source>
</evidence>
<dbReference type="Gene3D" id="3.40.50.300">
    <property type="entry name" value="P-loop containing nucleotide triphosphate hydrolases"/>
    <property type="match status" value="2"/>
</dbReference>
<protein>
    <submittedName>
        <fullName evidence="15">ABC-type transport system, ATP-binding protein</fullName>
    </submittedName>
</protein>
<dbReference type="InterPro" id="IPR003593">
    <property type="entry name" value="AAA+_ATPase"/>
</dbReference>
<gene>
    <name evidence="14" type="primary">yfmR</name>
    <name evidence="16" type="ORF">BN1095_340140</name>
    <name evidence="15" type="ORF">BN1096_560328</name>
    <name evidence="14" type="ORF">BN1097_540329</name>
</gene>
<dbReference type="SUPFAM" id="SSF52540">
    <property type="entry name" value="P-loop containing nucleoside triphosphate hydrolases"/>
    <property type="match status" value="2"/>
</dbReference>
<dbReference type="AlphaFoldDB" id="A0A069ADS4"/>
<dbReference type="GO" id="GO:0005524">
    <property type="term" value="F:ATP binding"/>
    <property type="evidence" value="ECO:0007669"/>
    <property type="project" value="UniProtKB-KW"/>
</dbReference>
<evidence type="ECO:0000313" key="14">
    <source>
        <dbReference type="EMBL" id="CDS86301.1"/>
    </source>
</evidence>
<dbReference type="EMBL" id="LK932392">
    <property type="protein sequence ID" value="CDS86301.1"/>
    <property type="molecule type" value="Genomic_DNA"/>
</dbReference>
<dbReference type="FunFam" id="3.40.50.300:FF:000011">
    <property type="entry name" value="Putative ABC transporter ATP-binding component"/>
    <property type="match status" value="1"/>
</dbReference>
<evidence type="ECO:0000256" key="3">
    <source>
        <dbReference type="ARBA" id="ARBA00022555"/>
    </source>
</evidence>
<keyword evidence="6" id="KW-0547">Nucleotide-binding</keyword>
<keyword evidence="2" id="KW-0963">Cytoplasm</keyword>
<dbReference type="InterPro" id="IPR027417">
    <property type="entry name" value="P-loop_NTPase"/>
</dbReference>
<evidence type="ECO:0000313" key="16">
    <source>
        <dbReference type="EMBL" id="CDT20525.1"/>
    </source>
</evidence>
<reference evidence="14" key="1">
    <citation type="submission" date="2014-07" db="EMBL/GenBank/DDBJ databases">
        <authorList>
            <person name="Monot Marc"/>
        </authorList>
    </citation>
    <scope>NUCLEOTIDE SEQUENCE</scope>
    <source>
        <strain evidence="16">7032989</strain>
        <strain evidence="14">7032994</strain>
    </source>
</reference>
<feature type="domain" description="ABC transporter" evidence="13">
    <location>
        <begin position="27"/>
        <end position="277"/>
    </location>
</feature>
<dbReference type="InterPro" id="IPR032781">
    <property type="entry name" value="ABC_tran_Xtn"/>
</dbReference>
<evidence type="ECO:0000256" key="4">
    <source>
        <dbReference type="ARBA" id="ARBA00022730"/>
    </source>
</evidence>
<dbReference type="InterPro" id="IPR032524">
    <property type="entry name" value="ABC_tran_C"/>
</dbReference>
<evidence type="ECO:0000313" key="15">
    <source>
        <dbReference type="EMBL" id="CDS86773.1"/>
    </source>
</evidence>
<dbReference type="GO" id="GO:0019843">
    <property type="term" value="F:rRNA binding"/>
    <property type="evidence" value="ECO:0007669"/>
    <property type="project" value="UniProtKB-KW"/>
</dbReference>
<dbReference type="FunFam" id="3.40.50.300:FF:000183">
    <property type="entry name" value="ABC transporter ATP-binding protein yjjK"/>
    <property type="match status" value="1"/>
</dbReference>
<evidence type="ECO:0000256" key="5">
    <source>
        <dbReference type="ARBA" id="ARBA00022737"/>
    </source>
</evidence>
<dbReference type="Gene3D" id="1.10.287.380">
    <property type="entry name" value="Valyl-tRNA synthetase, C-terminal domain"/>
    <property type="match status" value="1"/>
</dbReference>
<dbReference type="EMBL" id="LK933005">
    <property type="protein sequence ID" value="CDT20525.1"/>
    <property type="molecule type" value="Genomic_DNA"/>
</dbReference>
<dbReference type="InterPro" id="IPR051309">
    <property type="entry name" value="ABCF_ATPase"/>
</dbReference>
<dbReference type="PROSITE" id="PS00211">
    <property type="entry name" value="ABC_TRANSPORTER_1"/>
    <property type="match status" value="1"/>
</dbReference>
<keyword evidence="9" id="KW-0810">Translation regulation</keyword>
<dbReference type="PROSITE" id="PS50893">
    <property type="entry name" value="ABC_TRANSPORTER_2"/>
    <property type="match status" value="2"/>
</dbReference>
<dbReference type="InterPro" id="IPR037118">
    <property type="entry name" value="Val-tRNA_synth_C_sf"/>
</dbReference>
<dbReference type="Pfam" id="PF16326">
    <property type="entry name" value="ABC_tran_CTD"/>
    <property type="match status" value="1"/>
</dbReference>
<evidence type="ECO:0000256" key="6">
    <source>
        <dbReference type="ARBA" id="ARBA00022741"/>
    </source>
</evidence>
<evidence type="ECO:0000256" key="11">
    <source>
        <dbReference type="ARBA" id="ARBA00022917"/>
    </source>
</evidence>
<dbReference type="EMBL" id="LK932509">
    <property type="protein sequence ID" value="CDS86773.1"/>
    <property type="molecule type" value="Genomic_DNA"/>
</dbReference>
<keyword evidence="10" id="KW-0694">RNA-binding</keyword>
<dbReference type="Pfam" id="PF12848">
    <property type="entry name" value="ABC_tran_Xtn"/>
    <property type="match status" value="1"/>
</dbReference>
<keyword evidence="12" id="KW-0175">Coiled coil</keyword>
<dbReference type="Pfam" id="PF00005">
    <property type="entry name" value="ABC_tran"/>
    <property type="match status" value="2"/>
</dbReference>
<evidence type="ECO:0000256" key="7">
    <source>
        <dbReference type="ARBA" id="ARBA00022801"/>
    </source>
</evidence>
<name>A0A069ADS4_CLODI</name>
<evidence type="ECO:0000259" key="13">
    <source>
        <dbReference type="PROSITE" id="PS50893"/>
    </source>
</evidence>
<keyword evidence="7 14" id="KW-0378">Hydrolase</keyword>
<dbReference type="InterPro" id="IPR017871">
    <property type="entry name" value="ABC_transporter-like_CS"/>
</dbReference>
<dbReference type="SMART" id="SM00382">
    <property type="entry name" value="AAA"/>
    <property type="match status" value="2"/>
</dbReference>
<dbReference type="GO" id="GO:0006412">
    <property type="term" value="P:translation"/>
    <property type="evidence" value="ECO:0007669"/>
    <property type="project" value="UniProtKB-KW"/>
</dbReference>
<dbReference type="PANTHER" id="PTHR42855">
    <property type="entry name" value="ABC TRANSPORTER ATP-BINDING SUBUNIT"/>
    <property type="match status" value="1"/>
</dbReference>
<proteinExistence type="inferred from homology"/>
<feature type="coiled-coil region" evidence="12">
    <location>
        <begin position="596"/>
        <end position="647"/>
    </location>
</feature>
<evidence type="ECO:0000256" key="2">
    <source>
        <dbReference type="ARBA" id="ARBA00022490"/>
    </source>
</evidence>
<keyword evidence="8 14" id="KW-0067">ATP-binding</keyword>
<sequence>MAIGKTQIINILKNNRLEIKVNYMNLMTLENISKSYSEKKLLENISLGINEGEKIGLIGVNGTGKSTLLKIIAGVEESETGNITKTNGIRIEYLPQNPTYNENSTVLEQVFNGTSEELKLLGEYQEILEKLNSNFTEELNKKLLSVHEKIDALNLWDLESEAKSVLTKLGINDFNQKIAELSGGQRKRVSLASALITPCEFLILDEPTNHLDNDTIDWLEEYLNSRKGSLLMITHDRYFLDRVTNRIIELDKGRLFSYDGNYSIFLEKKMERLSLEASIEDKRQNLIRTELAWVRRGAQARSTKQKARLQRFDELINRYSFKPDENLDISVASSRLGNKIIEIHNISKSFEENTVIDNLEYTLTRTDRIGIIGKNGMGKSTLINILNGEIEPDSGYISIGETVKIGCFSQDDSHMNIDMRAIDYVKEASDYIETSDGTRITASQMCERFLFNGTMQYTLIGKLSGGERRRLHLLKILMTAPNVLLLDEPTNDLDIETLKILEEYLDEFKGVVVTVSHDRYFLDRICNKIFAYEGNGKIHIYTGNYSDYLIYREIQGIEFEESKKESVKKDDSTTLKKEKPKNDKKLKFSYNEQREFENIDSDIEKLESKIATLDESTAKFSTDFTKLQEILDEKSKLEKELEYKYERWEYLNNLADEIANNK</sequence>
<organism evidence="14">
    <name type="scientific">Clostridioides difficile</name>
    <name type="common">Peptoclostridium difficile</name>
    <dbReference type="NCBI Taxonomy" id="1496"/>
    <lineage>
        <taxon>Bacteria</taxon>
        <taxon>Bacillati</taxon>
        <taxon>Bacillota</taxon>
        <taxon>Clostridia</taxon>
        <taxon>Peptostreptococcales</taxon>
        <taxon>Peptostreptococcaceae</taxon>
        <taxon>Clostridioides</taxon>
    </lineage>
</organism>
<comment type="similarity">
    <text evidence="1">Belongs to the ABC transporter superfamily. ABCF family. Translational throttle EttA subfamily.</text>
</comment>
<evidence type="ECO:0000256" key="10">
    <source>
        <dbReference type="ARBA" id="ARBA00022884"/>
    </source>
</evidence>
<dbReference type="GO" id="GO:0003677">
    <property type="term" value="F:DNA binding"/>
    <property type="evidence" value="ECO:0007669"/>
    <property type="project" value="InterPro"/>
</dbReference>
<dbReference type="CDD" id="cd03221">
    <property type="entry name" value="ABCF_EF-3"/>
    <property type="match status" value="2"/>
</dbReference>
<keyword evidence="11" id="KW-0648">Protein biosynthesis</keyword>
<evidence type="ECO:0000256" key="1">
    <source>
        <dbReference type="ARBA" id="ARBA00005868"/>
    </source>
</evidence>
<dbReference type="PANTHER" id="PTHR42855:SF1">
    <property type="entry name" value="ABC TRANSPORTER DOMAIN-CONTAINING PROTEIN"/>
    <property type="match status" value="1"/>
</dbReference>
<accession>A0A069ADS4</accession>